<dbReference type="InterPro" id="IPR002110">
    <property type="entry name" value="Ankyrin_rpt"/>
</dbReference>
<dbReference type="Gene3D" id="1.25.40.20">
    <property type="entry name" value="Ankyrin repeat-containing domain"/>
    <property type="match status" value="2"/>
</dbReference>
<dbReference type="Proteomes" id="UP000649617">
    <property type="component" value="Unassembled WGS sequence"/>
</dbReference>
<feature type="region of interest" description="Disordered" evidence="4">
    <location>
        <begin position="177"/>
        <end position="206"/>
    </location>
</feature>
<comment type="caution">
    <text evidence="5">The sequence shown here is derived from an EMBL/GenBank/DDBJ whole genome shotgun (WGS) entry which is preliminary data.</text>
</comment>
<keyword evidence="6" id="KW-1185">Reference proteome</keyword>
<dbReference type="OrthoDB" id="194358at2759"/>
<dbReference type="SMART" id="SM00248">
    <property type="entry name" value="ANK"/>
    <property type="match status" value="4"/>
</dbReference>
<evidence type="ECO:0000256" key="3">
    <source>
        <dbReference type="PROSITE-ProRule" id="PRU00023"/>
    </source>
</evidence>
<proteinExistence type="predicted"/>
<keyword evidence="2 3" id="KW-0040">ANK repeat</keyword>
<reference evidence="5" key="1">
    <citation type="submission" date="2021-02" db="EMBL/GenBank/DDBJ databases">
        <authorList>
            <person name="Dougan E. K."/>
            <person name="Rhodes N."/>
            <person name="Thang M."/>
            <person name="Chan C."/>
        </authorList>
    </citation>
    <scope>NUCLEOTIDE SEQUENCE</scope>
</reference>
<dbReference type="PROSITE" id="PS50297">
    <property type="entry name" value="ANK_REP_REGION"/>
    <property type="match status" value="1"/>
</dbReference>
<dbReference type="Pfam" id="PF00023">
    <property type="entry name" value="Ank"/>
    <property type="match status" value="1"/>
</dbReference>
<protein>
    <submittedName>
        <fullName evidence="5">Uncharacterized protein</fullName>
    </submittedName>
</protein>
<feature type="repeat" description="ANK" evidence="3">
    <location>
        <begin position="258"/>
        <end position="290"/>
    </location>
</feature>
<dbReference type="GO" id="GO:0085020">
    <property type="term" value="P:protein K6-linked ubiquitination"/>
    <property type="evidence" value="ECO:0007669"/>
    <property type="project" value="TreeGrafter"/>
</dbReference>
<dbReference type="GO" id="GO:0004842">
    <property type="term" value="F:ubiquitin-protein transferase activity"/>
    <property type="evidence" value="ECO:0007669"/>
    <property type="project" value="TreeGrafter"/>
</dbReference>
<dbReference type="PANTHER" id="PTHR24171:SF8">
    <property type="entry name" value="BRCA1-ASSOCIATED RING DOMAIN PROTEIN 1"/>
    <property type="match status" value="1"/>
</dbReference>
<dbReference type="AlphaFoldDB" id="A0A812IN11"/>
<dbReference type="SUPFAM" id="SSF48403">
    <property type="entry name" value="Ankyrin repeat"/>
    <property type="match status" value="1"/>
</dbReference>
<dbReference type="PANTHER" id="PTHR24171">
    <property type="entry name" value="ANKYRIN REPEAT DOMAIN-CONTAINING PROTEIN 39-RELATED"/>
    <property type="match status" value="1"/>
</dbReference>
<dbReference type="Pfam" id="PF12796">
    <property type="entry name" value="Ank_2"/>
    <property type="match status" value="1"/>
</dbReference>
<dbReference type="EMBL" id="CAJNIZ010000273">
    <property type="protein sequence ID" value="CAE7157718.1"/>
    <property type="molecule type" value="Genomic_DNA"/>
</dbReference>
<evidence type="ECO:0000256" key="1">
    <source>
        <dbReference type="ARBA" id="ARBA00022737"/>
    </source>
</evidence>
<name>A0A812IN11_SYMPI</name>
<organism evidence="5 6">
    <name type="scientific">Symbiodinium pilosum</name>
    <name type="common">Dinoflagellate</name>
    <dbReference type="NCBI Taxonomy" id="2952"/>
    <lineage>
        <taxon>Eukaryota</taxon>
        <taxon>Sar</taxon>
        <taxon>Alveolata</taxon>
        <taxon>Dinophyceae</taxon>
        <taxon>Suessiales</taxon>
        <taxon>Symbiodiniaceae</taxon>
        <taxon>Symbiodinium</taxon>
    </lineage>
</organism>
<evidence type="ECO:0000256" key="2">
    <source>
        <dbReference type="ARBA" id="ARBA00023043"/>
    </source>
</evidence>
<evidence type="ECO:0000313" key="5">
    <source>
        <dbReference type="EMBL" id="CAE7157718.1"/>
    </source>
</evidence>
<evidence type="ECO:0000313" key="6">
    <source>
        <dbReference type="Proteomes" id="UP000649617"/>
    </source>
</evidence>
<dbReference type="PROSITE" id="PS50088">
    <property type="entry name" value="ANK_REPEAT"/>
    <property type="match status" value="1"/>
</dbReference>
<dbReference type="InterPro" id="IPR036770">
    <property type="entry name" value="Ankyrin_rpt-contain_sf"/>
</dbReference>
<evidence type="ECO:0000256" key="4">
    <source>
        <dbReference type="SAM" id="MobiDB-lite"/>
    </source>
</evidence>
<sequence>MGTALHTAADTNNSAVVQVLLSEPCSADPEALLLGDTASLYLAAGRGFPDVIDALLAGGAHPDRITRHAPLLHFALLDVYAGHFGNGAAKAPVGGDAAAMLPGSSRQAPGFEEANGATALPLGRHHGITHSTARCARTPVHIRTHPYTVPTHEPRGTQPARTGTWQRRSYISPCNVQRSGTQCKGRPRRRKRSWMVGPGNSQQCKDRLSARPCSDEVPLLAAGVTPLITALQYRQRSIAMALLESRTPANVHVVSPADGQTALHIAAAYGFSEVVAGILRQGGAADVKDHAGHRPVDYARDTLVVWLLARFHGRDGGLDSLVRSHANEELATLLHRIDESNAALPKKDLYKRQYGCRLSQTNTLSVDPGSAPCKR</sequence>
<gene>
    <name evidence="5" type="ORF">SPIL2461_LOCUS395</name>
</gene>
<keyword evidence="1" id="KW-0677">Repeat</keyword>
<accession>A0A812IN11</accession>